<gene>
    <name evidence="1" type="ORF">ISM_16165</name>
</gene>
<name>A3SPM7_ROSNI</name>
<evidence type="ECO:0000313" key="1">
    <source>
        <dbReference type="EMBL" id="EAP76417.1"/>
    </source>
</evidence>
<organism evidence="1 2">
    <name type="scientific">Roseovarius nubinhibens (strain ATCC BAA-591 / DSM 15170 / ISM)</name>
    <dbReference type="NCBI Taxonomy" id="89187"/>
    <lineage>
        <taxon>Bacteria</taxon>
        <taxon>Pseudomonadati</taxon>
        <taxon>Pseudomonadota</taxon>
        <taxon>Alphaproteobacteria</taxon>
        <taxon>Rhodobacterales</taxon>
        <taxon>Roseobacteraceae</taxon>
        <taxon>Roseovarius</taxon>
    </lineage>
</organism>
<dbReference type="RefSeq" id="WP_009815242.1">
    <property type="nucleotide sequence ID" value="NZ_CH724156.1"/>
</dbReference>
<sequence length="287" mass="32121">MKKVLIAITFLMVGYMVIAMWWPPRPSPLFIPPVTLADGSVEYQLIDRGADDVRGTEDDPVWVLRFPKGMYVSNPDLLRTEEQIEQNPAWKNNWNLSFSVKLPDLALVENPYDEPKHSILRVALNALPVIYGSGQYIEPELSFSSNIDKYARFICRPGREVFPGIFLLRAPNDTEIQAAETELRSRGLGSHPGKYSYLRGCSVGKEDSDRYVIYDRSGAILGSASCFAHAKAAGGALCGARIWLPQNRDALLSFHGQHLRDIQDIYTKVVALLSAATDYDKSRNLSQ</sequence>
<reference evidence="1 2" key="1">
    <citation type="submission" date="2005-12" db="EMBL/GenBank/DDBJ databases">
        <authorList>
            <person name="Moran M.A."/>
            <person name="Ferriera S."/>
            <person name="Johnson J."/>
            <person name="Kravitz S."/>
            <person name="Halpern A."/>
            <person name="Remington K."/>
            <person name="Beeson K."/>
            <person name="Tran B."/>
            <person name="Rogers Y.-H."/>
            <person name="Friedman R."/>
            <person name="Venter J.C."/>
        </authorList>
    </citation>
    <scope>NUCLEOTIDE SEQUENCE [LARGE SCALE GENOMIC DNA]</scope>
    <source>
        <strain evidence="2">ATCC BAA-591 / DSM 15170 / ISM</strain>
    </source>
</reference>
<dbReference type="EMBL" id="AALY01000002">
    <property type="protein sequence ID" value="EAP76417.1"/>
    <property type="molecule type" value="Genomic_DNA"/>
</dbReference>
<proteinExistence type="predicted"/>
<protein>
    <submittedName>
        <fullName evidence="1">Uncharacterized protein</fullName>
    </submittedName>
</protein>
<dbReference type="HOGENOM" id="CLU_969373_0_0_5"/>
<dbReference type="Proteomes" id="UP000005954">
    <property type="component" value="Unassembled WGS sequence"/>
</dbReference>
<evidence type="ECO:0000313" key="2">
    <source>
        <dbReference type="Proteomes" id="UP000005954"/>
    </source>
</evidence>
<dbReference type="OrthoDB" id="7876649at2"/>
<dbReference type="AlphaFoldDB" id="A3SPM7"/>
<comment type="caution">
    <text evidence="1">The sequence shown here is derived from an EMBL/GenBank/DDBJ whole genome shotgun (WGS) entry which is preliminary data.</text>
</comment>
<keyword evidence="2" id="KW-1185">Reference proteome</keyword>
<accession>A3SPM7</accession>
<dbReference type="STRING" id="89187.ISM_16165"/>